<dbReference type="Gene3D" id="1.10.10.10">
    <property type="entry name" value="Winged helix-like DNA-binding domain superfamily/Winged helix DNA-binding domain"/>
    <property type="match status" value="1"/>
</dbReference>
<evidence type="ECO:0000256" key="1">
    <source>
        <dbReference type="ARBA" id="ARBA00023015"/>
    </source>
</evidence>
<evidence type="ECO:0000313" key="7">
    <source>
        <dbReference type="Proteomes" id="UP000431080"/>
    </source>
</evidence>
<dbReference type="InterPro" id="IPR011991">
    <property type="entry name" value="ArsR-like_HTH"/>
</dbReference>
<dbReference type="GO" id="GO:0003700">
    <property type="term" value="F:DNA-binding transcription factor activity"/>
    <property type="evidence" value="ECO:0007669"/>
    <property type="project" value="InterPro"/>
</dbReference>
<protein>
    <submittedName>
        <fullName evidence="6">Helix-turn-helix domain-containing protein</fullName>
    </submittedName>
</protein>
<keyword evidence="3" id="KW-0804">Transcription</keyword>
<comment type="caution">
    <text evidence="6">The sequence shown here is derived from an EMBL/GenBank/DDBJ whole genome shotgun (WGS) entry which is preliminary data.</text>
</comment>
<dbReference type="InterPro" id="IPR036390">
    <property type="entry name" value="WH_DNA-bd_sf"/>
</dbReference>
<reference evidence="6 7" key="1">
    <citation type="submission" date="2019-10" db="EMBL/GenBank/DDBJ databases">
        <authorList>
            <person name="Nie G."/>
            <person name="Ming H."/>
            <person name="Yi B."/>
        </authorList>
    </citation>
    <scope>NUCLEOTIDE SEQUENCE [LARGE SCALE GENOMIC DNA]</scope>
    <source>
        <strain evidence="6 7">CFH 90414</strain>
    </source>
</reference>
<dbReference type="Proteomes" id="UP000431080">
    <property type="component" value="Unassembled WGS sequence"/>
</dbReference>
<feature type="region of interest" description="Disordered" evidence="4">
    <location>
        <begin position="220"/>
        <end position="254"/>
    </location>
</feature>
<feature type="compositionally biased region" description="Low complexity" evidence="4">
    <location>
        <begin position="229"/>
        <end position="245"/>
    </location>
</feature>
<keyword evidence="7" id="KW-1185">Reference proteome</keyword>
<evidence type="ECO:0000256" key="2">
    <source>
        <dbReference type="ARBA" id="ARBA00023125"/>
    </source>
</evidence>
<name>A0A6I2FF74_9MICO</name>
<accession>A0A6I2FF74</accession>
<feature type="compositionally biased region" description="Basic and acidic residues" evidence="4">
    <location>
        <begin position="9"/>
        <end position="20"/>
    </location>
</feature>
<feature type="domain" description="HTH arsR-type" evidence="5">
    <location>
        <begin position="41"/>
        <end position="136"/>
    </location>
</feature>
<dbReference type="PANTHER" id="PTHR33154:SF15">
    <property type="entry name" value="REGULATORY PROTEIN ARSR"/>
    <property type="match status" value="1"/>
</dbReference>
<gene>
    <name evidence="6" type="ORF">GE115_16000</name>
</gene>
<dbReference type="InterPro" id="IPR051081">
    <property type="entry name" value="HTH_MetalResp_TranReg"/>
</dbReference>
<evidence type="ECO:0000313" key="6">
    <source>
        <dbReference type="EMBL" id="MRG61360.1"/>
    </source>
</evidence>
<keyword evidence="1" id="KW-0805">Transcription regulation</keyword>
<dbReference type="InterPro" id="IPR036388">
    <property type="entry name" value="WH-like_DNA-bd_sf"/>
</dbReference>
<keyword evidence="2" id="KW-0238">DNA-binding</keyword>
<dbReference type="AlphaFoldDB" id="A0A6I2FF74"/>
<dbReference type="EMBL" id="WJIF01000012">
    <property type="protein sequence ID" value="MRG61360.1"/>
    <property type="molecule type" value="Genomic_DNA"/>
</dbReference>
<evidence type="ECO:0000256" key="3">
    <source>
        <dbReference type="ARBA" id="ARBA00023163"/>
    </source>
</evidence>
<dbReference type="InterPro" id="IPR001845">
    <property type="entry name" value="HTH_ArsR_DNA-bd_dom"/>
</dbReference>
<dbReference type="Pfam" id="PF12840">
    <property type="entry name" value="HTH_20"/>
    <property type="match status" value="1"/>
</dbReference>
<dbReference type="PANTHER" id="PTHR33154">
    <property type="entry name" value="TRANSCRIPTIONAL REGULATOR, ARSR FAMILY"/>
    <property type="match status" value="1"/>
</dbReference>
<dbReference type="GO" id="GO:0003677">
    <property type="term" value="F:DNA binding"/>
    <property type="evidence" value="ECO:0007669"/>
    <property type="project" value="UniProtKB-KW"/>
</dbReference>
<dbReference type="SMART" id="SM00418">
    <property type="entry name" value="HTH_ARSR"/>
    <property type="match status" value="1"/>
</dbReference>
<sequence>MTQSADPDAAGHDPAAHEPADLSAQPSSTRHPGIDHVLPSASLKSLAHPLRVRIYDELSSYGPLTASGLAERLGESSGATSYHLRQLERAGLVREDTTRGKGRERWWERPPGSVALPDPRALPPGSAERLATELVTDEWYRSREQNFREFVAEGDRVFGSEWLDIATSDTINLRLTPGQLAELVAELDGVFLKFIEAYKRTPSPGSRPVQIHLNAFPLMRGEATEDGEAAAPTETTEPTETAESEAPTRPKEDR</sequence>
<organism evidence="6 7">
    <name type="scientific">Agromyces agglutinans</name>
    <dbReference type="NCBI Taxonomy" id="2662258"/>
    <lineage>
        <taxon>Bacteria</taxon>
        <taxon>Bacillati</taxon>
        <taxon>Actinomycetota</taxon>
        <taxon>Actinomycetes</taxon>
        <taxon>Micrococcales</taxon>
        <taxon>Microbacteriaceae</taxon>
        <taxon>Agromyces</taxon>
    </lineage>
</organism>
<dbReference type="CDD" id="cd00090">
    <property type="entry name" value="HTH_ARSR"/>
    <property type="match status" value="1"/>
</dbReference>
<dbReference type="RefSeq" id="WP_153685775.1">
    <property type="nucleotide sequence ID" value="NZ_WJIF01000012.1"/>
</dbReference>
<proteinExistence type="predicted"/>
<evidence type="ECO:0000259" key="5">
    <source>
        <dbReference type="SMART" id="SM00418"/>
    </source>
</evidence>
<feature type="region of interest" description="Disordered" evidence="4">
    <location>
        <begin position="1"/>
        <end position="36"/>
    </location>
</feature>
<evidence type="ECO:0000256" key="4">
    <source>
        <dbReference type="SAM" id="MobiDB-lite"/>
    </source>
</evidence>
<dbReference type="SUPFAM" id="SSF46785">
    <property type="entry name" value="Winged helix' DNA-binding domain"/>
    <property type="match status" value="1"/>
</dbReference>